<keyword evidence="3" id="KW-0812">Transmembrane</keyword>
<feature type="transmembrane region" description="Helical" evidence="3">
    <location>
        <begin position="289"/>
        <end position="307"/>
    </location>
</feature>
<evidence type="ECO:0008006" key="5">
    <source>
        <dbReference type="Google" id="ProtNLM"/>
    </source>
</evidence>
<evidence type="ECO:0000256" key="3">
    <source>
        <dbReference type="SAM" id="Phobius"/>
    </source>
</evidence>
<dbReference type="PANTHER" id="PTHR11328:SF24">
    <property type="entry name" value="MAJOR FACILITATOR SUPERFAMILY (MFS) PROFILE DOMAIN-CONTAINING PROTEIN"/>
    <property type="match status" value="1"/>
</dbReference>
<feature type="region of interest" description="Disordered" evidence="2">
    <location>
        <begin position="466"/>
        <end position="499"/>
    </location>
</feature>
<evidence type="ECO:0000313" key="4">
    <source>
        <dbReference type="EMBL" id="CAE2317083.1"/>
    </source>
</evidence>
<sequence>MGEVGIYVPSAIENLFLPTFLLEIAGLDPSKNAVVLLVAQLYNAFFGPFVGHFSDKTRTRWGRRKPFYAGACIPCALSWFALWNNPGNYLMAYYLVVLILFDTFHSTMAVSYTSLTPEISKDYNQRTQLTVYRFGMAMSGTVIYTFFHSFLIEAFEDDNGDPDPEKGYLLSGGIMAVIIIITSAIFIVGVPNGKLPKKKKKKDEMAALEMFWSTVKSAVKIRSFIALSLVYLIGWSAVCFCQANLVLWVKYSLNLEKYLSFFLLSVQLFSVIGFPLWGFLSRKLEKKTCYFIGNAMFIPILVCMFFLPETTHVYTLCFVGAVAGTLISMLFVIPWSMVPDVIDETELVLGERRDGIFYSTFIVFTKLGSASSLFLSSFALGQAGYDSPVHGAPSEDPDDESEAQPDSVILMLRLLIAIIPACLLCGACFAMLFYNIDRKRHAEIMAVVDVERERKTTLLRQTKIALGEDPDLSSDDENDNGREKGEEERRIEEEEEEWDGVGVHQDIYGGSLRAVSARRDSFRASFNEEIYTGGPVYNA</sequence>
<feature type="transmembrane region" description="Helical" evidence="3">
    <location>
        <begin position="258"/>
        <end position="277"/>
    </location>
</feature>
<dbReference type="CDD" id="cd17332">
    <property type="entry name" value="MFS_MelB_like"/>
    <property type="match status" value="1"/>
</dbReference>
<protein>
    <recommendedName>
        <fullName evidence="5">Major facilitator superfamily (MFS) profile domain-containing protein</fullName>
    </recommendedName>
</protein>
<evidence type="ECO:0000256" key="2">
    <source>
        <dbReference type="SAM" id="MobiDB-lite"/>
    </source>
</evidence>
<feature type="transmembrane region" description="Helical" evidence="3">
    <location>
        <begin position="131"/>
        <end position="155"/>
    </location>
</feature>
<evidence type="ECO:0000256" key="1">
    <source>
        <dbReference type="ARBA" id="ARBA00008335"/>
    </source>
</evidence>
<organism evidence="4">
    <name type="scientific">Paramoeba aestuarina</name>
    <dbReference type="NCBI Taxonomy" id="180227"/>
    <lineage>
        <taxon>Eukaryota</taxon>
        <taxon>Amoebozoa</taxon>
        <taxon>Discosea</taxon>
        <taxon>Flabellinia</taxon>
        <taxon>Dactylopodida</taxon>
        <taxon>Paramoebidae</taxon>
        <taxon>Paramoeba</taxon>
    </lineage>
</organism>
<feature type="transmembrane region" description="Helical" evidence="3">
    <location>
        <begin position="167"/>
        <end position="190"/>
    </location>
</feature>
<dbReference type="EMBL" id="HBKR01025066">
    <property type="protein sequence ID" value="CAE2317083.1"/>
    <property type="molecule type" value="Transcribed_RNA"/>
</dbReference>
<accession>A0A7S4NYG8</accession>
<dbReference type="SUPFAM" id="SSF103473">
    <property type="entry name" value="MFS general substrate transporter"/>
    <property type="match status" value="1"/>
</dbReference>
<feature type="transmembrane region" description="Helical" evidence="3">
    <location>
        <begin position="66"/>
        <end position="83"/>
    </location>
</feature>
<dbReference type="Pfam" id="PF13347">
    <property type="entry name" value="MFS_2"/>
    <property type="match status" value="1"/>
</dbReference>
<dbReference type="InterPro" id="IPR039672">
    <property type="entry name" value="MFS_2"/>
</dbReference>
<dbReference type="InterPro" id="IPR036259">
    <property type="entry name" value="MFS_trans_sf"/>
</dbReference>
<feature type="compositionally biased region" description="Acidic residues" evidence="2">
    <location>
        <begin position="468"/>
        <end position="478"/>
    </location>
</feature>
<name>A0A7S4NYG8_9EUKA</name>
<feature type="transmembrane region" description="Helical" evidence="3">
    <location>
        <begin position="356"/>
        <end position="380"/>
    </location>
</feature>
<dbReference type="Gene3D" id="1.20.1250.20">
    <property type="entry name" value="MFS general substrate transporter like domains"/>
    <property type="match status" value="2"/>
</dbReference>
<dbReference type="GO" id="GO:0015293">
    <property type="term" value="F:symporter activity"/>
    <property type="evidence" value="ECO:0007669"/>
    <property type="project" value="InterPro"/>
</dbReference>
<dbReference type="PANTHER" id="PTHR11328">
    <property type="entry name" value="MAJOR FACILITATOR SUPERFAMILY DOMAIN-CONTAINING PROTEIN"/>
    <property type="match status" value="1"/>
</dbReference>
<feature type="transmembrane region" description="Helical" evidence="3">
    <location>
        <begin position="410"/>
        <end position="434"/>
    </location>
</feature>
<comment type="similarity">
    <text evidence="1">Belongs to the major facilitator superfamily.</text>
</comment>
<feature type="compositionally biased region" description="Basic and acidic residues" evidence="2">
    <location>
        <begin position="479"/>
        <end position="492"/>
    </location>
</feature>
<dbReference type="AlphaFoldDB" id="A0A7S4NYG8"/>
<feature type="transmembrane region" description="Helical" evidence="3">
    <location>
        <begin position="33"/>
        <end position="54"/>
    </location>
</feature>
<dbReference type="GO" id="GO:0005886">
    <property type="term" value="C:plasma membrane"/>
    <property type="evidence" value="ECO:0007669"/>
    <property type="project" value="TreeGrafter"/>
</dbReference>
<dbReference type="GO" id="GO:0008643">
    <property type="term" value="P:carbohydrate transport"/>
    <property type="evidence" value="ECO:0007669"/>
    <property type="project" value="InterPro"/>
</dbReference>
<gene>
    <name evidence="4" type="ORF">NAES01612_LOCUS16441</name>
</gene>
<feature type="transmembrane region" description="Helical" evidence="3">
    <location>
        <begin position="313"/>
        <end position="335"/>
    </location>
</feature>
<feature type="transmembrane region" description="Helical" evidence="3">
    <location>
        <begin position="89"/>
        <end position="110"/>
    </location>
</feature>
<proteinExistence type="inferred from homology"/>
<feature type="transmembrane region" description="Helical" evidence="3">
    <location>
        <begin position="224"/>
        <end position="246"/>
    </location>
</feature>
<keyword evidence="3" id="KW-1133">Transmembrane helix</keyword>
<keyword evidence="3" id="KW-0472">Membrane</keyword>
<reference evidence="4" key="1">
    <citation type="submission" date="2021-01" db="EMBL/GenBank/DDBJ databases">
        <authorList>
            <person name="Corre E."/>
            <person name="Pelletier E."/>
            <person name="Niang G."/>
            <person name="Scheremetjew M."/>
            <person name="Finn R."/>
            <person name="Kale V."/>
            <person name="Holt S."/>
            <person name="Cochrane G."/>
            <person name="Meng A."/>
            <person name="Brown T."/>
            <person name="Cohen L."/>
        </authorList>
    </citation>
    <scope>NUCLEOTIDE SEQUENCE</scope>
    <source>
        <strain evidence="4">SoJaBio B1-5/56/2</strain>
    </source>
</reference>